<sequence length="242" mass="27644">MEMDHASQVGQQKLYATKKLFLDLNTKSSSKDDRSSSTKHPTTEVGELSGFENEMINIFNIDVTLKNVEKQFYKKRSRYSEKVMFFGSKKKKRLSKNIMKTFIKDSSPLQINISYEAKTGLLDNYKSNPNWSNLFTDAKEEILNLMLRNSYPIFLESPFFYEMELAEKKINPESYMNVGKEDDNSSSDNTNQVDKDTIELKETSNRNETDTSSSSSTNSDSNSDSDFNYGSNSNSKADSNVD</sequence>
<dbReference type="PROSITE" id="PS50132">
    <property type="entry name" value="RGS"/>
    <property type="match status" value="1"/>
</dbReference>
<feature type="compositionally biased region" description="Basic and acidic residues" evidence="1">
    <location>
        <begin position="193"/>
        <end position="209"/>
    </location>
</feature>
<feature type="region of interest" description="Disordered" evidence="1">
    <location>
        <begin position="26"/>
        <end position="46"/>
    </location>
</feature>
<dbReference type="EMBL" id="JANTQA010000057">
    <property type="protein sequence ID" value="KAJ3429160.1"/>
    <property type="molecule type" value="Genomic_DNA"/>
</dbReference>
<feature type="domain" description="RGS" evidence="2">
    <location>
        <begin position="71"/>
        <end position="164"/>
    </location>
</feature>
<dbReference type="PRINTS" id="PR01301">
    <property type="entry name" value="RGSPROTEIN"/>
</dbReference>
<feature type="compositionally biased region" description="Low complexity" evidence="1">
    <location>
        <begin position="210"/>
        <end position="235"/>
    </location>
</feature>
<evidence type="ECO:0000256" key="1">
    <source>
        <dbReference type="SAM" id="MobiDB-lite"/>
    </source>
</evidence>
<feature type="region of interest" description="Disordered" evidence="1">
    <location>
        <begin position="176"/>
        <end position="242"/>
    </location>
</feature>
<organism evidence="3 4">
    <name type="scientific">Anaeramoeba flamelloides</name>
    <dbReference type="NCBI Taxonomy" id="1746091"/>
    <lineage>
        <taxon>Eukaryota</taxon>
        <taxon>Metamonada</taxon>
        <taxon>Anaeramoebidae</taxon>
        <taxon>Anaeramoeba</taxon>
    </lineage>
</organism>
<comment type="caution">
    <text evidence="3">The sequence shown here is derived from an EMBL/GenBank/DDBJ whole genome shotgun (WGS) entry which is preliminary data.</text>
</comment>
<proteinExistence type="predicted"/>
<dbReference type="PANTHER" id="PTHR10845">
    <property type="entry name" value="REGULATOR OF G PROTEIN SIGNALING"/>
    <property type="match status" value="1"/>
</dbReference>
<protein>
    <submittedName>
        <fullName evidence="3">Regulator of g protein signaling</fullName>
    </submittedName>
</protein>
<reference evidence="3" key="1">
    <citation type="submission" date="2022-08" db="EMBL/GenBank/DDBJ databases">
        <title>Novel sulphate-reducing endosymbionts in the free-living metamonad Anaeramoeba.</title>
        <authorList>
            <person name="Jerlstrom-Hultqvist J."/>
            <person name="Cepicka I."/>
            <person name="Gallot-Lavallee L."/>
            <person name="Salas-Leiva D."/>
            <person name="Curtis B.A."/>
            <person name="Zahonova K."/>
            <person name="Pipaliya S."/>
            <person name="Dacks J."/>
            <person name="Roger A.J."/>
        </authorList>
    </citation>
    <scope>NUCLEOTIDE SEQUENCE</scope>
    <source>
        <strain evidence="3">Busselton2</strain>
    </source>
</reference>
<gene>
    <name evidence="3" type="ORF">M0812_24500</name>
</gene>
<dbReference type="Proteomes" id="UP001146793">
    <property type="component" value="Unassembled WGS sequence"/>
</dbReference>
<dbReference type="Gene3D" id="1.10.167.10">
    <property type="entry name" value="Regulator of G-protein Signalling 4, domain 2"/>
    <property type="match status" value="1"/>
</dbReference>
<evidence type="ECO:0000313" key="4">
    <source>
        <dbReference type="Proteomes" id="UP001146793"/>
    </source>
</evidence>
<dbReference type="InterPro" id="IPR016137">
    <property type="entry name" value="RGS"/>
</dbReference>
<dbReference type="SUPFAM" id="SSF48097">
    <property type="entry name" value="Regulator of G-protein signaling, RGS"/>
    <property type="match status" value="1"/>
</dbReference>
<dbReference type="InterPro" id="IPR044926">
    <property type="entry name" value="RGS_subdomain_2"/>
</dbReference>
<dbReference type="Pfam" id="PF00615">
    <property type="entry name" value="RGS"/>
    <property type="match status" value="1"/>
</dbReference>
<dbReference type="InterPro" id="IPR036305">
    <property type="entry name" value="RGS_sf"/>
</dbReference>
<dbReference type="CDD" id="cd07440">
    <property type="entry name" value="RGS"/>
    <property type="match status" value="1"/>
</dbReference>
<dbReference type="PANTHER" id="PTHR10845:SF192">
    <property type="entry name" value="DOUBLE HIT, ISOFORM B"/>
    <property type="match status" value="1"/>
</dbReference>
<name>A0AAV7YMG8_9EUKA</name>
<evidence type="ECO:0000259" key="2">
    <source>
        <dbReference type="PROSITE" id="PS50132"/>
    </source>
</evidence>
<accession>A0AAV7YMG8</accession>
<dbReference type="AlphaFoldDB" id="A0AAV7YMG8"/>
<evidence type="ECO:0000313" key="3">
    <source>
        <dbReference type="EMBL" id="KAJ3429160.1"/>
    </source>
</evidence>